<dbReference type="Pfam" id="PF00646">
    <property type="entry name" value="F-box"/>
    <property type="match status" value="1"/>
</dbReference>
<accession>A0A7S2PSV2</accession>
<evidence type="ECO:0000313" key="3">
    <source>
        <dbReference type="EMBL" id="CAD9615539.1"/>
    </source>
</evidence>
<reference evidence="3" key="1">
    <citation type="submission" date="2021-01" db="EMBL/GenBank/DDBJ databases">
        <authorList>
            <person name="Corre E."/>
            <person name="Pelletier E."/>
            <person name="Niang G."/>
            <person name="Scheremetjew M."/>
            <person name="Finn R."/>
            <person name="Kale V."/>
            <person name="Holt S."/>
            <person name="Cochrane G."/>
            <person name="Meng A."/>
            <person name="Brown T."/>
            <person name="Cohen L."/>
        </authorList>
    </citation>
    <scope>NUCLEOTIDE SEQUENCE</scope>
    <source>
        <strain evidence="3">B650</strain>
    </source>
</reference>
<evidence type="ECO:0000256" key="1">
    <source>
        <dbReference type="SAM" id="MobiDB-lite"/>
    </source>
</evidence>
<name>A0A7S2PSV2_9STRA</name>
<organism evidence="3">
    <name type="scientific">Leptocylindrus danicus</name>
    <dbReference type="NCBI Taxonomy" id="163516"/>
    <lineage>
        <taxon>Eukaryota</taxon>
        <taxon>Sar</taxon>
        <taxon>Stramenopiles</taxon>
        <taxon>Ochrophyta</taxon>
        <taxon>Bacillariophyta</taxon>
        <taxon>Coscinodiscophyceae</taxon>
        <taxon>Chaetocerotophycidae</taxon>
        <taxon>Leptocylindrales</taxon>
        <taxon>Leptocylindraceae</taxon>
        <taxon>Leptocylindrus</taxon>
    </lineage>
</organism>
<dbReference type="CDD" id="cd09917">
    <property type="entry name" value="F-box_SF"/>
    <property type="match status" value="1"/>
</dbReference>
<dbReference type="InterPro" id="IPR001810">
    <property type="entry name" value="F-box_dom"/>
</dbReference>
<sequence length="402" mass="45648">MCAALVRFEKSQRKQMKKQKQIPPQEEHHDEGSSILPKRNRSIPNCGSPSKKPSSSVQSHLSNGASLMDQSIQPALVSTSLSASDSIPVEILTQAFLYIDVCDVASICVVSRRWLNAFGLVELILWKTFYSKYHSSTAHIIHNSENEPKKQITCCQGGGPKDEALWWKEQFRRHHLLLRCSKSMPARKLSWNPQSILEADSTIRPISPYLFSLDFVCKSGGESFERDACRHITKLAENIEGPDNEGAFEIDLLDIKEEFYIARHIHGYHVNEVCIHIVHRATGKSSLFYRGEVSDDHYPGYLVYSYFPDEGEGKMHNGDNAEDRSPLISVCIKSQWEDCECQCRCSPLGNSLCTSDCCHCGCEKWGGDYKHERSIEIQMLWDNGEHMNHNETLSFLNSILFD</sequence>
<feature type="region of interest" description="Disordered" evidence="1">
    <location>
        <begin position="1"/>
        <end position="61"/>
    </location>
</feature>
<evidence type="ECO:0000259" key="2">
    <source>
        <dbReference type="Pfam" id="PF00646"/>
    </source>
</evidence>
<gene>
    <name evidence="3" type="ORF">LDAN0321_LOCUS21471</name>
</gene>
<dbReference type="InterPro" id="IPR036047">
    <property type="entry name" value="F-box-like_dom_sf"/>
</dbReference>
<dbReference type="AlphaFoldDB" id="A0A7S2PSV2"/>
<proteinExistence type="predicted"/>
<dbReference type="SUPFAM" id="SSF81383">
    <property type="entry name" value="F-box domain"/>
    <property type="match status" value="1"/>
</dbReference>
<protein>
    <recommendedName>
        <fullName evidence="2">F-box domain-containing protein</fullName>
    </recommendedName>
</protein>
<feature type="domain" description="F-box" evidence="2">
    <location>
        <begin position="86"/>
        <end position="118"/>
    </location>
</feature>
<dbReference type="EMBL" id="HBGY01034153">
    <property type="protein sequence ID" value="CAD9615539.1"/>
    <property type="molecule type" value="Transcribed_RNA"/>
</dbReference>